<proteinExistence type="inferred from homology"/>
<evidence type="ECO:0000256" key="5">
    <source>
        <dbReference type="ARBA" id="ARBA00022786"/>
    </source>
</evidence>
<evidence type="ECO:0000256" key="7">
    <source>
        <dbReference type="RuleBase" id="RU361182"/>
    </source>
</evidence>
<dbReference type="HAMAP" id="MF_03048">
    <property type="entry name" value="Urm1"/>
    <property type="match status" value="1"/>
</dbReference>
<comment type="subcellular location">
    <subcellularLocation>
        <location evidence="1 6 7">Cytoplasm</location>
    </subcellularLocation>
</comment>
<dbReference type="KEGG" id="ipu:108277380"/>
<comment type="caution">
    <text evidence="6">Lacks conserved residue(s) required for the propagation of feature annotation.</text>
</comment>
<dbReference type="SUPFAM" id="SSF54285">
    <property type="entry name" value="MoaD/ThiS"/>
    <property type="match status" value="1"/>
</dbReference>
<comment type="function">
    <text evidence="6">Acts as a sulfur carrier required for 2-thiolation of mcm(5)S(2)U at tRNA wobble positions of cytosolic tRNA(Lys), tRNA(Glu) and tRNA(Gln). Serves as sulfur donor in tRNA 2-thiolation reaction by being thiocarboxylated (-COSH) at its C-terminus by MOCS3. The sulfur is then transferred to tRNA to form 2-thiolation of mcm(5)S(2)U. Also acts as a ubiquitin-like protein (UBL) that is covalently conjugated via an isopeptide bond to lysine residues of target proteins. The thiocarboxylated form serves as substrate for conjugation and oxidative stress specifically induces the formation of UBL-protein conjugates.</text>
</comment>
<dbReference type="CTD" id="81605"/>
<dbReference type="GeneID" id="108277380"/>
<evidence type="ECO:0000256" key="1">
    <source>
        <dbReference type="ARBA" id="ARBA00004496"/>
    </source>
</evidence>
<dbReference type="InterPro" id="IPR015221">
    <property type="entry name" value="Urm1"/>
</dbReference>
<dbReference type="OrthoDB" id="10248987at2759"/>
<evidence type="ECO:0000313" key="8">
    <source>
        <dbReference type="Proteomes" id="UP000221080"/>
    </source>
</evidence>
<dbReference type="GO" id="GO:0002098">
    <property type="term" value="P:tRNA wobble uridine modification"/>
    <property type="evidence" value="ECO:0007669"/>
    <property type="project" value="UniProtKB-UniRule"/>
</dbReference>
<protein>
    <recommendedName>
        <fullName evidence="6 7">Ubiquitin-related modifier 1</fullName>
    </recommendedName>
</protein>
<dbReference type="FunFam" id="3.10.20.30:FF:000021">
    <property type="entry name" value="Ubiquitin-related modifier 1"/>
    <property type="match status" value="1"/>
</dbReference>
<evidence type="ECO:0000313" key="9">
    <source>
        <dbReference type="RefSeq" id="XP_017345551.1"/>
    </source>
</evidence>
<name>A0A2D0SSS2_ICTPU</name>
<dbReference type="GO" id="GO:0032447">
    <property type="term" value="P:protein urmylation"/>
    <property type="evidence" value="ECO:0007669"/>
    <property type="project" value="UniProtKB-UniRule"/>
</dbReference>
<dbReference type="Pfam" id="PF09138">
    <property type="entry name" value="Urm1"/>
    <property type="match status" value="1"/>
</dbReference>
<comment type="similarity">
    <text evidence="6 7">Belongs to the URM1 family.</text>
</comment>
<dbReference type="Gene3D" id="3.10.20.30">
    <property type="match status" value="1"/>
</dbReference>
<keyword evidence="2 6" id="KW-0963">Cytoplasm</keyword>
<dbReference type="STRING" id="7998.ENSIPUP00000030522"/>
<dbReference type="InterPro" id="IPR012675">
    <property type="entry name" value="Beta-grasp_dom_sf"/>
</dbReference>
<dbReference type="CDD" id="cd01764">
    <property type="entry name" value="Ubl_Urm1"/>
    <property type="match status" value="1"/>
</dbReference>
<dbReference type="PANTHER" id="PTHR14986">
    <property type="entry name" value="RURM1 PROTEIN"/>
    <property type="match status" value="1"/>
</dbReference>
<dbReference type="RefSeq" id="XP_017345551.1">
    <property type="nucleotide sequence ID" value="XM_017490062.3"/>
</dbReference>
<comment type="PTM">
    <text evidence="6">C-terminal thiocarboxylation occurs in 2 steps, it is first acyl-adenylated (-COAMP) via the hesA/moeB/thiF part of MOCS3, then thiocarboxylated (-COSH) via the rhodanese domain of MOCS3.</text>
</comment>
<evidence type="ECO:0000256" key="4">
    <source>
        <dbReference type="ARBA" id="ARBA00022694"/>
    </source>
</evidence>
<dbReference type="UniPathway" id="UPA00988"/>
<reference evidence="9" key="2">
    <citation type="submission" date="2025-08" db="UniProtKB">
        <authorList>
            <consortium name="RefSeq"/>
        </authorList>
    </citation>
    <scope>IDENTIFICATION</scope>
    <source>
        <tissue evidence="9">Blood</tissue>
    </source>
</reference>
<accession>A0A2D0SSS2</accession>
<keyword evidence="8" id="KW-1185">Reference proteome</keyword>
<keyword evidence="3 6" id="KW-1017">Isopeptide bond</keyword>
<dbReference type="InterPro" id="IPR016155">
    <property type="entry name" value="Mopterin_synth/thiamin_S_b"/>
</dbReference>
<gene>
    <name evidence="9" type="primary">urm1</name>
    <name evidence="6" type="synonym">URM1</name>
</gene>
<evidence type="ECO:0000256" key="3">
    <source>
        <dbReference type="ARBA" id="ARBA00022499"/>
    </source>
</evidence>
<reference evidence="8" key="1">
    <citation type="journal article" date="2016" name="Nat. Commun.">
        <title>The channel catfish genome sequence provides insights into the evolution of scale formation in teleosts.</title>
        <authorList>
            <person name="Liu Z."/>
            <person name="Liu S."/>
            <person name="Yao J."/>
            <person name="Bao L."/>
            <person name="Zhang J."/>
            <person name="Li Y."/>
            <person name="Jiang C."/>
            <person name="Sun L."/>
            <person name="Wang R."/>
            <person name="Zhang Y."/>
            <person name="Zhou T."/>
            <person name="Zeng Q."/>
            <person name="Fu Q."/>
            <person name="Gao S."/>
            <person name="Li N."/>
            <person name="Koren S."/>
            <person name="Jiang Y."/>
            <person name="Zimin A."/>
            <person name="Xu P."/>
            <person name="Phillippy A.M."/>
            <person name="Geng X."/>
            <person name="Song L."/>
            <person name="Sun F."/>
            <person name="Li C."/>
            <person name="Wang X."/>
            <person name="Chen A."/>
            <person name="Jin Y."/>
            <person name="Yuan Z."/>
            <person name="Yang Y."/>
            <person name="Tan S."/>
            <person name="Peatman E."/>
            <person name="Lu J."/>
            <person name="Qin Z."/>
            <person name="Dunham R."/>
            <person name="Li Z."/>
            <person name="Sonstegard T."/>
            <person name="Feng J."/>
            <person name="Danzmann R.G."/>
            <person name="Schroeder S."/>
            <person name="Scheffler B."/>
            <person name="Duke M.V."/>
            <person name="Ballard L."/>
            <person name="Kucuktas H."/>
            <person name="Kaltenboeck L."/>
            <person name="Liu H."/>
            <person name="Armbruster J."/>
            <person name="Xie Y."/>
            <person name="Kirby M.L."/>
            <person name="Tian Y."/>
            <person name="Flanagan M.E."/>
            <person name="Mu W."/>
            <person name="Waldbieser G.C."/>
        </authorList>
    </citation>
    <scope>NUCLEOTIDE SEQUENCE [LARGE SCALE GENOMIC DNA]</scope>
    <source>
        <strain evidence="8">SDA103</strain>
    </source>
</reference>
<organism evidence="8 9">
    <name type="scientific">Ictalurus punctatus</name>
    <name type="common">Channel catfish</name>
    <name type="synonym">Silurus punctatus</name>
    <dbReference type="NCBI Taxonomy" id="7998"/>
    <lineage>
        <taxon>Eukaryota</taxon>
        <taxon>Metazoa</taxon>
        <taxon>Chordata</taxon>
        <taxon>Craniata</taxon>
        <taxon>Vertebrata</taxon>
        <taxon>Euteleostomi</taxon>
        <taxon>Actinopterygii</taxon>
        <taxon>Neopterygii</taxon>
        <taxon>Teleostei</taxon>
        <taxon>Ostariophysi</taxon>
        <taxon>Siluriformes</taxon>
        <taxon>Ictaluridae</taxon>
        <taxon>Ictalurus</taxon>
    </lineage>
</organism>
<keyword evidence="4 6" id="KW-0819">tRNA processing</keyword>
<dbReference type="GO" id="GO:0005829">
    <property type="term" value="C:cytosol"/>
    <property type="evidence" value="ECO:0007669"/>
    <property type="project" value="UniProtKB-UniRule"/>
</dbReference>
<keyword evidence="5 6" id="KW-0833">Ubl conjugation pathway</keyword>
<dbReference type="GO" id="GO:0034227">
    <property type="term" value="P:tRNA thio-modification"/>
    <property type="evidence" value="ECO:0007669"/>
    <property type="project" value="UniProtKB-UniRule"/>
</dbReference>
<evidence type="ECO:0000256" key="2">
    <source>
        <dbReference type="ARBA" id="ARBA00022490"/>
    </source>
</evidence>
<dbReference type="Proteomes" id="UP000221080">
    <property type="component" value="Chromosome 16"/>
</dbReference>
<comment type="pathway">
    <text evidence="6 7">tRNA modification; 5-methoxycarbonylmethyl-2-thiouridine-tRNA biosynthesis.</text>
</comment>
<sequence length="183" mass="20482">MAAPIAIHLEFGGGAELLFDGVKDHHVTLPSQSEPWDVKQLLVWIQKNLLKERPELFVQGDSVRPGILVLINDADWELMGELEYQLQDQDNIVFISTLHGAQLNGTSVERGLRQDRLGALPAPRFDGWGHIGAHSEVIPSSQRPDGFSRDVHQSLTLSPQETAKFPFSFDYVWISLGFFSSCF</sequence>
<dbReference type="AlphaFoldDB" id="A0A2D0SSS2"/>
<evidence type="ECO:0000256" key="6">
    <source>
        <dbReference type="HAMAP-Rule" id="MF_03048"/>
    </source>
</evidence>